<reference evidence="2" key="1">
    <citation type="journal article" date="2023" name="Nat. Plants">
        <title>Single-cell RNA sequencing provides a high-resolution roadmap for understanding the multicellular compartmentation of specialized metabolism.</title>
        <authorList>
            <person name="Sun S."/>
            <person name="Shen X."/>
            <person name="Li Y."/>
            <person name="Li Y."/>
            <person name="Wang S."/>
            <person name="Li R."/>
            <person name="Zhang H."/>
            <person name="Shen G."/>
            <person name="Guo B."/>
            <person name="Wei J."/>
            <person name="Xu J."/>
            <person name="St-Pierre B."/>
            <person name="Chen S."/>
            <person name="Sun C."/>
        </authorList>
    </citation>
    <scope>NUCLEOTIDE SEQUENCE [LARGE SCALE GENOMIC DNA]</scope>
</reference>
<dbReference type="Proteomes" id="UP001060085">
    <property type="component" value="Linkage Group LG05"/>
</dbReference>
<proteinExistence type="predicted"/>
<accession>A0ACC0AYJ1</accession>
<keyword evidence="2" id="KW-1185">Reference proteome</keyword>
<gene>
    <name evidence="1" type="ORF">M9H77_24321</name>
</gene>
<evidence type="ECO:0000313" key="2">
    <source>
        <dbReference type="Proteomes" id="UP001060085"/>
    </source>
</evidence>
<dbReference type="EMBL" id="CM044705">
    <property type="protein sequence ID" value="KAI5664998.1"/>
    <property type="molecule type" value="Genomic_DNA"/>
</dbReference>
<evidence type="ECO:0000313" key="1">
    <source>
        <dbReference type="EMBL" id="KAI5664998.1"/>
    </source>
</evidence>
<protein>
    <submittedName>
        <fullName evidence="1">Uncharacterized protein</fullName>
    </submittedName>
</protein>
<sequence length="236" mass="26857">MTEHITAVTQMVSNEPSMLYPTVNNVDDEINQSDGDDVVSSQSESDDDNDPEEGELQPLVNLVNPLGMRFDDKVQAISAVRKWSISVHKNLSTKSTSISISHLVANDNEIHVSSIIQKVQLRKIANIYIAFFLMFLQCVEKMVNSRHLCAGDIFATNVQKNLPSEFSLVLSENFWRDVPFNLIFYPPNMKNERDMKQSKRFQGTWIIEIRILPQDVADVACRNIIEKIIITPDQTM</sequence>
<name>A0ACC0AYJ1_CATRO</name>
<comment type="caution">
    <text evidence="1">The sequence shown here is derived from an EMBL/GenBank/DDBJ whole genome shotgun (WGS) entry which is preliminary data.</text>
</comment>
<organism evidence="1 2">
    <name type="scientific">Catharanthus roseus</name>
    <name type="common">Madagascar periwinkle</name>
    <name type="synonym">Vinca rosea</name>
    <dbReference type="NCBI Taxonomy" id="4058"/>
    <lineage>
        <taxon>Eukaryota</taxon>
        <taxon>Viridiplantae</taxon>
        <taxon>Streptophyta</taxon>
        <taxon>Embryophyta</taxon>
        <taxon>Tracheophyta</taxon>
        <taxon>Spermatophyta</taxon>
        <taxon>Magnoliopsida</taxon>
        <taxon>eudicotyledons</taxon>
        <taxon>Gunneridae</taxon>
        <taxon>Pentapetalae</taxon>
        <taxon>asterids</taxon>
        <taxon>lamiids</taxon>
        <taxon>Gentianales</taxon>
        <taxon>Apocynaceae</taxon>
        <taxon>Rauvolfioideae</taxon>
        <taxon>Vinceae</taxon>
        <taxon>Catharanthinae</taxon>
        <taxon>Catharanthus</taxon>
    </lineage>
</organism>